<dbReference type="ExpressionAtlas" id="A0A2I3MEH8">
    <property type="expression patterns" value="baseline"/>
</dbReference>
<gene>
    <name evidence="8" type="primary">ACTR1A</name>
</gene>
<accession>A0A2I3MEH8</accession>
<evidence type="ECO:0000256" key="1">
    <source>
        <dbReference type="ARBA" id="ARBA00004245"/>
    </source>
</evidence>
<feature type="region of interest" description="Disordered" evidence="7">
    <location>
        <begin position="325"/>
        <end position="362"/>
    </location>
</feature>
<organism evidence="8 9">
    <name type="scientific">Papio anubis</name>
    <name type="common">Olive baboon</name>
    <dbReference type="NCBI Taxonomy" id="9555"/>
    <lineage>
        <taxon>Eukaryota</taxon>
        <taxon>Metazoa</taxon>
        <taxon>Chordata</taxon>
        <taxon>Craniata</taxon>
        <taxon>Vertebrata</taxon>
        <taxon>Euteleostomi</taxon>
        <taxon>Mammalia</taxon>
        <taxon>Eutheria</taxon>
        <taxon>Euarchontoglires</taxon>
        <taxon>Primates</taxon>
        <taxon>Haplorrhini</taxon>
        <taxon>Catarrhini</taxon>
        <taxon>Cercopithecidae</taxon>
        <taxon>Cercopithecinae</taxon>
        <taxon>Papio</taxon>
    </lineage>
</organism>
<dbReference type="SUPFAM" id="SSF53067">
    <property type="entry name" value="Actin-like ATPase domain"/>
    <property type="match status" value="2"/>
</dbReference>
<evidence type="ECO:0000313" key="8">
    <source>
        <dbReference type="Ensembl" id="ENSPANP00000033985.2"/>
    </source>
</evidence>
<sequence length="606" mass="66373">MESYDVIANQPVVIDNGSGVIKAGFAGDQIPKYCFPNYVGRPKHVRVMAGALEGDIFIGPKAEEHRGLLSIRYPMEHGIVKDWNDMERIWQYVYSKDQLQTFSEEHPVLLTEAPLNPRKNRERAAEVFFETFNVPALFISMQAVLSLYATGRTTGVVLDSGDGVTHAVPIYEGFAMPHSIMRIDIAGRDVSRFLRLYLRKEGYDFHSSSEFEIVKAIKERACYLSINPQKDETLETEKAQYYLPDGSTIEIGPSRFRAPELLFRPDLIGEESEGIHEVLVFAIQKSDMDLRRTLFSNIVLSGGSTLFKDICTSGETVFHVDWVSSSSGSKNGTGSDGTDNPSAPHPSKEKPHSVWPQGTGRLHTHPLLSHTVPLGFLPPGAPSLPPWTPLRRCGSPRRNMRKTVPDPSTEKPSNVGTSSSPLSEVNSTLKLAFLSRSVCEELPVCVSACVDMSVCAHASAVWPRDPRPRKDDELRAMVTARGLGLTANWLLTGKSAGKGCAPSSGGLWLAVGDSVYYHRETEGGNPSPGRPCCCPSLAGLAPPSHPPPGCPEAPGSCCLPLLVTPLSMPPDCTLRTGAGVEFCLVLLPFWFGRLEKHPKSYYGDWI</sequence>
<dbReference type="AlphaFoldDB" id="A0A2I3MEH8"/>
<keyword evidence="2" id="KW-0963">Cytoplasm</keyword>
<evidence type="ECO:0000256" key="3">
    <source>
        <dbReference type="ARBA" id="ARBA00022741"/>
    </source>
</evidence>
<dbReference type="CDD" id="cd10216">
    <property type="entry name" value="ASKHA_NBD_Arp1"/>
    <property type="match status" value="1"/>
</dbReference>
<dbReference type="InterPro" id="IPR004000">
    <property type="entry name" value="Actin"/>
</dbReference>
<dbReference type="Pfam" id="PF00022">
    <property type="entry name" value="Actin"/>
    <property type="match status" value="1"/>
</dbReference>
<comment type="similarity">
    <text evidence="6">Belongs to the actin family. ARP1 subfamily.</text>
</comment>
<protein>
    <submittedName>
        <fullName evidence="8">Actin related protein 1A</fullName>
    </submittedName>
</protein>
<evidence type="ECO:0000256" key="2">
    <source>
        <dbReference type="ARBA" id="ARBA00022490"/>
    </source>
</evidence>
<dbReference type="InterPro" id="IPR020902">
    <property type="entry name" value="Actin/actin-like_CS"/>
</dbReference>
<dbReference type="Gene3D" id="3.90.640.10">
    <property type="entry name" value="Actin, Chain A, domain 4"/>
    <property type="match status" value="1"/>
</dbReference>
<reference evidence="8" key="3">
    <citation type="submission" date="2025-09" db="UniProtKB">
        <authorList>
            <consortium name="Ensembl"/>
        </authorList>
    </citation>
    <scope>IDENTIFICATION</scope>
</reference>
<feature type="compositionally biased region" description="Low complexity" evidence="7">
    <location>
        <begin position="325"/>
        <end position="339"/>
    </location>
</feature>
<keyword evidence="3" id="KW-0547">Nucleotide-binding</keyword>
<reference evidence="8" key="2">
    <citation type="submission" date="2025-08" db="UniProtKB">
        <authorList>
            <consortium name="Ensembl"/>
        </authorList>
    </citation>
    <scope>IDENTIFICATION</scope>
</reference>
<dbReference type="Proteomes" id="UP000028761">
    <property type="component" value="Chromosome 11"/>
</dbReference>
<evidence type="ECO:0000256" key="7">
    <source>
        <dbReference type="SAM" id="MobiDB-lite"/>
    </source>
</evidence>
<dbReference type="InterPro" id="IPR043129">
    <property type="entry name" value="ATPase_NBD"/>
</dbReference>
<dbReference type="PANTHER" id="PTHR11937">
    <property type="entry name" value="ACTIN"/>
    <property type="match status" value="1"/>
</dbReference>
<dbReference type="Ensembl" id="ENSPANT00000040271.2">
    <property type="protein sequence ID" value="ENSPANP00000033985.2"/>
    <property type="gene ID" value="ENSPANG00000020986.3"/>
</dbReference>
<dbReference type="Gene3D" id="3.30.420.40">
    <property type="match status" value="2"/>
</dbReference>
<dbReference type="PROSITE" id="PS01132">
    <property type="entry name" value="ACTINS_ACT_LIKE"/>
    <property type="match status" value="1"/>
</dbReference>
<dbReference type="SMART" id="SM00268">
    <property type="entry name" value="ACTIN"/>
    <property type="match status" value="1"/>
</dbReference>
<feature type="compositionally biased region" description="Polar residues" evidence="7">
    <location>
        <begin position="410"/>
        <end position="422"/>
    </location>
</feature>
<dbReference type="GeneTree" id="ENSGT00940000155782"/>
<evidence type="ECO:0000256" key="5">
    <source>
        <dbReference type="ARBA" id="ARBA00023212"/>
    </source>
</evidence>
<reference evidence="8 9" key="1">
    <citation type="submission" date="2012-03" db="EMBL/GenBank/DDBJ databases">
        <title>Whole Genome Assembly of Papio anubis.</title>
        <authorList>
            <person name="Liu Y.L."/>
            <person name="Abraham K.A."/>
            <person name="Akbar H.A."/>
            <person name="Ali S.A."/>
            <person name="Anosike U.A."/>
            <person name="Aqrawi P.A."/>
            <person name="Arias F.A."/>
            <person name="Attaway T.A."/>
            <person name="Awwad R.A."/>
            <person name="Babu C.B."/>
            <person name="Bandaranaike D.B."/>
            <person name="Battles P.B."/>
            <person name="Bell A.B."/>
            <person name="Beltran B.B."/>
            <person name="Berhane-Mersha D.B."/>
            <person name="Bess C.B."/>
            <person name="Bickham C.B."/>
            <person name="Bolden T.B."/>
            <person name="Carter K.C."/>
            <person name="Chau D.C."/>
            <person name="Chavez A.C."/>
            <person name="Clerc-Blankenburg K.C."/>
            <person name="Coyle M.C."/>
            <person name="Dao M.D."/>
            <person name="Davila M.L.D."/>
            <person name="Davy-Carroll L.D."/>
            <person name="Denson S.D."/>
            <person name="Dinh H.D."/>
            <person name="Fernandez S.F."/>
            <person name="Fernando P.F."/>
            <person name="Forbes L.F."/>
            <person name="Francis C.F."/>
            <person name="Francisco L.F."/>
            <person name="Fu Q.F."/>
            <person name="Garcia-Iii R.G."/>
            <person name="Garrett T.G."/>
            <person name="Gross S.G."/>
            <person name="Gubbala S.G."/>
            <person name="Hirani K.H."/>
            <person name="Hogues M.H."/>
            <person name="Hollins B.H."/>
            <person name="Jackson L.J."/>
            <person name="Javaid M.J."/>
            <person name="Jhangiani S.J."/>
            <person name="Johnson A.J."/>
            <person name="Johnson B.J."/>
            <person name="Jones J.J."/>
            <person name="Joshi V.J."/>
            <person name="Kalu J.K."/>
            <person name="Khan N.K."/>
            <person name="Korchina V.K."/>
            <person name="Kovar C.K."/>
            <person name="Lago L.L."/>
            <person name="Lara F.L."/>
            <person name="Le T.-K.L."/>
            <person name="Lee S.L."/>
            <person name="Legall-Iii F.L."/>
            <person name="Lemon S.L."/>
            <person name="Liu J.L."/>
            <person name="Liu Y.-S.L."/>
            <person name="Liyanage D.L."/>
            <person name="Lopez J.L."/>
            <person name="Lorensuhewa L.L."/>
            <person name="Mata R.M."/>
            <person name="Mathew T.M."/>
            <person name="Mercado C.M."/>
            <person name="Mercado I.M."/>
            <person name="Morales K.M."/>
            <person name="Morgan M.M."/>
            <person name="Munidasa M.M."/>
            <person name="Ngo D.N."/>
            <person name="Nguyen L.N."/>
            <person name="Nguyen T.N."/>
            <person name="Nguyen N.N."/>
            <person name="Obregon M.O."/>
            <person name="Okwuonu G.O."/>
            <person name="Ongeri F.O."/>
            <person name="Onwere C.O."/>
            <person name="Osifeso I.O."/>
            <person name="Parra A.P."/>
            <person name="Patil S.P."/>
            <person name="Perez A.P."/>
            <person name="Perez Y.P."/>
            <person name="Pham C.P."/>
            <person name="Pu L.-L.P."/>
            <person name="Puazo M.P."/>
            <person name="Quiroz J.Q."/>
            <person name="Rouhana J.R."/>
            <person name="Ruiz M.R."/>
            <person name="Ruiz S.-J.R."/>
            <person name="Saada N.S."/>
            <person name="Santibanez J.S."/>
            <person name="Scheel M.S."/>
            <person name="Schneider B.S."/>
            <person name="Simmons D.S."/>
            <person name="Sisson I.S."/>
            <person name="Tang L.-Y.T."/>
            <person name="Thornton R.T."/>
            <person name="Tisius J.T."/>
            <person name="Toledanes G.T."/>
            <person name="Trejos Z.T."/>
            <person name="Usmani K.U."/>
            <person name="Varghese R.V."/>
            <person name="Vattathil S.V."/>
            <person name="Vee V.V."/>
            <person name="Walker D.W."/>
            <person name="Weissenberger G.W."/>
            <person name="White C.W."/>
            <person name="Williams A.W."/>
            <person name="Woodworth J.W."/>
            <person name="Wright R.W."/>
            <person name="Zhu Y.Z."/>
            <person name="Han Y.H."/>
            <person name="Newsham I.N."/>
            <person name="Nazareth L.N."/>
            <person name="Worley K.W."/>
            <person name="Muzny D.M."/>
            <person name="Rogers J.R."/>
            <person name="Gibbs R.G."/>
        </authorList>
    </citation>
    <scope>NUCLEOTIDE SEQUENCE [LARGE SCALE GENOMIC DNA]</scope>
</reference>
<dbReference type="GO" id="GO:0005524">
    <property type="term" value="F:ATP binding"/>
    <property type="evidence" value="ECO:0007669"/>
    <property type="project" value="UniProtKB-KW"/>
</dbReference>
<comment type="subcellular location">
    <subcellularLocation>
        <location evidence="1">Cytoplasm</location>
        <location evidence="1">Cytoskeleton</location>
    </subcellularLocation>
</comment>
<dbReference type="PRINTS" id="PR00190">
    <property type="entry name" value="ACTIN"/>
</dbReference>
<keyword evidence="4" id="KW-0067">ATP-binding</keyword>
<keyword evidence="9" id="KW-1185">Reference proteome</keyword>
<evidence type="ECO:0000313" key="9">
    <source>
        <dbReference type="Proteomes" id="UP000028761"/>
    </source>
</evidence>
<evidence type="ECO:0000256" key="6">
    <source>
        <dbReference type="ARBA" id="ARBA00038483"/>
    </source>
</evidence>
<dbReference type="FunFam" id="3.30.420.40:FF:000188">
    <property type="entry name" value="Actin like 6B"/>
    <property type="match status" value="1"/>
</dbReference>
<proteinExistence type="inferred from homology"/>
<evidence type="ECO:0000256" key="4">
    <source>
        <dbReference type="ARBA" id="ARBA00022840"/>
    </source>
</evidence>
<dbReference type="Bgee" id="ENSPANG00000020986">
    <property type="expression patterns" value="Expressed in cornea and 67 other cell types or tissues"/>
</dbReference>
<feature type="region of interest" description="Disordered" evidence="7">
    <location>
        <begin position="387"/>
        <end position="422"/>
    </location>
</feature>
<dbReference type="GO" id="GO:0005815">
    <property type="term" value="C:microtubule organizing center"/>
    <property type="evidence" value="ECO:0007669"/>
    <property type="project" value="UniProtKB-ARBA"/>
</dbReference>
<name>A0A2I3MEH8_PAPAN</name>
<dbReference type="FunFam" id="3.90.640.10:FF:000008">
    <property type="entry name" value="alpha-centractin isoform X1"/>
    <property type="match status" value="1"/>
</dbReference>
<keyword evidence="5" id="KW-0206">Cytoskeleton</keyword>